<dbReference type="EMBL" id="ARZA01000245">
    <property type="protein sequence ID" value="EOC99741.1"/>
    <property type="molecule type" value="Genomic_DNA"/>
</dbReference>
<dbReference type="SUPFAM" id="SSF56281">
    <property type="entry name" value="Metallo-hydrolase/oxidoreductase"/>
    <property type="match status" value="1"/>
</dbReference>
<accession>R1ASV5</accession>
<dbReference type="Gene3D" id="3.60.15.10">
    <property type="entry name" value="Ribonuclease Z/Hydroxyacylglutathione hydrolase-like"/>
    <property type="match status" value="1"/>
</dbReference>
<dbReference type="CDD" id="cd07713">
    <property type="entry name" value="DHPS-like_MBL-fold"/>
    <property type="match status" value="1"/>
</dbReference>
<dbReference type="STRING" id="1304284.L21TH_2219"/>
<dbReference type="InterPro" id="IPR041712">
    <property type="entry name" value="DHPS-like_MBL-fold"/>
</dbReference>
<evidence type="ECO:0000259" key="1">
    <source>
        <dbReference type="SMART" id="SM00849"/>
    </source>
</evidence>
<feature type="domain" description="Metallo-beta-lactamase" evidence="1">
    <location>
        <begin position="20"/>
        <end position="248"/>
    </location>
</feature>
<dbReference type="InterPro" id="IPR052926">
    <property type="entry name" value="Metallo-beta-lactamase_dom"/>
</dbReference>
<dbReference type="RefSeq" id="WP_006316094.1">
    <property type="nucleotide sequence ID" value="NZ_ARZA01000245.1"/>
</dbReference>
<reference evidence="2 3" key="1">
    <citation type="journal article" date="2015" name="Geomicrobiol. J.">
        <title>Caldisalinibacter kiritimatiensis gen. nov., sp. nov., a moderately thermohalophilic thiosulfate-reducing bacterium from a hypersaline microbial mat.</title>
        <authorList>
            <person name="Ben Hania W."/>
            <person name="Joseph M."/>
            <person name="Fiebig A."/>
            <person name="Bunk B."/>
            <person name="Klenk H.-P."/>
            <person name="Fardeau M.-L."/>
            <person name="Spring S."/>
        </authorList>
    </citation>
    <scope>NUCLEOTIDE SEQUENCE [LARGE SCALE GENOMIC DNA]</scope>
    <source>
        <strain evidence="2 3">L21-TH-D2</strain>
    </source>
</reference>
<dbReference type="PANTHER" id="PTHR13754:SF18">
    <property type="entry name" value="7,8-DIHYDROPTERIN-6-METHYL-4-(BETA-D-RIBOFURANOSYL)-AMINOBENZENE-5'-PHOSPHATE SYNTHASE"/>
    <property type="match status" value="1"/>
</dbReference>
<dbReference type="GO" id="GO:0016740">
    <property type="term" value="F:transferase activity"/>
    <property type="evidence" value="ECO:0007669"/>
    <property type="project" value="TreeGrafter"/>
</dbReference>
<keyword evidence="2" id="KW-0378">Hydrolase</keyword>
<sequence>MVRLTVLVDNNTLCTLKGEWGLSYFIEDEDKKILFDTGYSDLFIKNAEKLDINIEDTDYIVFSHGHYDHTWGIQYLIRLYRENWSVKEKRPELLAHPYAFIPKINSKGRRNGTIISKDEASRNFKLNLSKEPVWITDRLVFLGEIERVNKFQEVKTGRKIIKDGKIEEDYLIDDTALAYKTEEGIVVITGCSHSGICNIVEYAKKVCKDDRIVDIIGGFHLLNPPKEKIEGTLKYMRVLKPRTIHPCHCTDLKSKIVLSQVANVEEVGVGLTLEYK</sequence>
<dbReference type="Proteomes" id="UP000013378">
    <property type="component" value="Unassembled WGS sequence"/>
</dbReference>
<evidence type="ECO:0000313" key="2">
    <source>
        <dbReference type="EMBL" id="EOC99741.1"/>
    </source>
</evidence>
<dbReference type="SMART" id="SM00849">
    <property type="entry name" value="Lactamase_B"/>
    <property type="match status" value="1"/>
</dbReference>
<name>R1ASV5_9FIRM</name>
<dbReference type="eggNOG" id="COG1237">
    <property type="taxonomic scope" value="Bacteria"/>
</dbReference>
<dbReference type="PANTHER" id="PTHR13754">
    <property type="entry name" value="METALLO-BETA-LACTAMASE SUPERFAMILY PROTEIN"/>
    <property type="match status" value="1"/>
</dbReference>
<dbReference type="InterPro" id="IPR001279">
    <property type="entry name" value="Metallo-B-lactamas"/>
</dbReference>
<comment type="caution">
    <text evidence="2">The sequence shown here is derived from an EMBL/GenBank/DDBJ whole genome shotgun (WGS) entry which is preliminary data.</text>
</comment>
<organism evidence="2 3">
    <name type="scientific">Caldisalinibacter kiritimatiensis</name>
    <dbReference type="NCBI Taxonomy" id="1304284"/>
    <lineage>
        <taxon>Bacteria</taxon>
        <taxon>Bacillati</taxon>
        <taxon>Bacillota</taxon>
        <taxon>Tissierellia</taxon>
        <taxon>Tissierellales</taxon>
        <taxon>Thermohalobacteraceae</taxon>
        <taxon>Caldisalinibacter</taxon>
    </lineage>
</organism>
<dbReference type="GO" id="GO:0016787">
    <property type="term" value="F:hydrolase activity"/>
    <property type="evidence" value="ECO:0007669"/>
    <property type="project" value="UniProtKB-KW"/>
</dbReference>
<gene>
    <name evidence="2" type="ORF">L21TH_2219</name>
</gene>
<dbReference type="AlphaFoldDB" id="R1ASV5"/>
<keyword evidence="3" id="KW-1185">Reference proteome</keyword>
<dbReference type="PATRIC" id="fig|1304284.3.peg.2173"/>
<evidence type="ECO:0000313" key="3">
    <source>
        <dbReference type="Proteomes" id="UP000013378"/>
    </source>
</evidence>
<proteinExistence type="predicted"/>
<protein>
    <submittedName>
        <fullName evidence="2">Metal-dependent hydrolases of the beta-lactamase superfamily II</fullName>
    </submittedName>
</protein>
<dbReference type="Pfam" id="PF00753">
    <property type="entry name" value="Lactamase_B"/>
    <property type="match status" value="1"/>
</dbReference>
<dbReference type="InterPro" id="IPR036866">
    <property type="entry name" value="RibonucZ/Hydroxyglut_hydro"/>
</dbReference>